<accession>A0A2R6W0N5</accession>
<reference evidence="2" key="1">
    <citation type="journal article" date="2017" name="Cell">
        <title>Insights into land plant evolution garnered from the Marchantia polymorpha genome.</title>
        <authorList>
            <person name="Bowman J.L."/>
            <person name="Kohchi T."/>
            <person name="Yamato K.T."/>
            <person name="Jenkins J."/>
            <person name="Shu S."/>
            <person name="Ishizaki K."/>
            <person name="Yamaoka S."/>
            <person name="Nishihama R."/>
            <person name="Nakamura Y."/>
            <person name="Berger F."/>
            <person name="Adam C."/>
            <person name="Aki S.S."/>
            <person name="Althoff F."/>
            <person name="Araki T."/>
            <person name="Arteaga-Vazquez M.A."/>
            <person name="Balasubrmanian S."/>
            <person name="Barry K."/>
            <person name="Bauer D."/>
            <person name="Boehm C.R."/>
            <person name="Briginshaw L."/>
            <person name="Caballero-Perez J."/>
            <person name="Catarino B."/>
            <person name="Chen F."/>
            <person name="Chiyoda S."/>
            <person name="Chovatia M."/>
            <person name="Davies K.M."/>
            <person name="Delmans M."/>
            <person name="Demura T."/>
            <person name="Dierschke T."/>
            <person name="Dolan L."/>
            <person name="Dorantes-Acosta A.E."/>
            <person name="Eklund D.M."/>
            <person name="Florent S.N."/>
            <person name="Flores-Sandoval E."/>
            <person name="Fujiyama A."/>
            <person name="Fukuzawa H."/>
            <person name="Galik B."/>
            <person name="Grimanelli D."/>
            <person name="Grimwood J."/>
            <person name="Grossniklaus U."/>
            <person name="Hamada T."/>
            <person name="Haseloff J."/>
            <person name="Hetherington A.J."/>
            <person name="Higo A."/>
            <person name="Hirakawa Y."/>
            <person name="Hundley H.N."/>
            <person name="Ikeda Y."/>
            <person name="Inoue K."/>
            <person name="Inoue S.I."/>
            <person name="Ishida S."/>
            <person name="Jia Q."/>
            <person name="Kakita M."/>
            <person name="Kanazawa T."/>
            <person name="Kawai Y."/>
            <person name="Kawashima T."/>
            <person name="Kennedy M."/>
            <person name="Kinose K."/>
            <person name="Kinoshita T."/>
            <person name="Kohara Y."/>
            <person name="Koide E."/>
            <person name="Komatsu K."/>
            <person name="Kopischke S."/>
            <person name="Kubo M."/>
            <person name="Kyozuka J."/>
            <person name="Lagercrantz U."/>
            <person name="Lin S.S."/>
            <person name="Lindquist E."/>
            <person name="Lipzen A.M."/>
            <person name="Lu C.W."/>
            <person name="De Luna E."/>
            <person name="Martienssen R.A."/>
            <person name="Minamino N."/>
            <person name="Mizutani M."/>
            <person name="Mizutani M."/>
            <person name="Mochizuki N."/>
            <person name="Monte I."/>
            <person name="Mosher R."/>
            <person name="Nagasaki H."/>
            <person name="Nakagami H."/>
            <person name="Naramoto S."/>
            <person name="Nishitani K."/>
            <person name="Ohtani M."/>
            <person name="Okamoto T."/>
            <person name="Okumura M."/>
            <person name="Phillips J."/>
            <person name="Pollak B."/>
            <person name="Reinders A."/>
            <person name="Rovekamp M."/>
            <person name="Sano R."/>
            <person name="Sawa S."/>
            <person name="Schmid M.W."/>
            <person name="Shirakawa M."/>
            <person name="Solano R."/>
            <person name="Spunde A."/>
            <person name="Suetsugu N."/>
            <person name="Sugano S."/>
            <person name="Sugiyama A."/>
            <person name="Sun R."/>
            <person name="Suzuki Y."/>
            <person name="Takenaka M."/>
            <person name="Takezawa D."/>
            <person name="Tomogane H."/>
            <person name="Tsuzuki M."/>
            <person name="Ueda T."/>
            <person name="Umeda M."/>
            <person name="Ward J.M."/>
            <person name="Watanabe Y."/>
            <person name="Yazaki K."/>
            <person name="Yokoyama R."/>
            <person name="Yoshitake Y."/>
            <person name="Yotsui I."/>
            <person name="Zachgo S."/>
            <person name="Schmutz J."/>
        </authorList>
    </citation>
    <scope>NUCLEOTIDE SEQUENCE [LARGE SCALE GENOMIC DNA]</scope>
    <source>
        <strain evidence="2">Tak-1</strain>
    </source>
</reference>
<organism evidence="1 2">
    <name type="scientific">Marchantia polymorpha</name>
    <name type="common">Common liverwort</name>
    <name type="synonym">Marchantia aquatica</name>
    <dbReference type="NCBI Taxonomy" id="3197"/>
    <lineage>
        <taxon>Eukaryota</taxon>
        <taxon>Viridiplantae</taxon>
        <taxon>Streptophyta</taxon>
        <taxon>Embryophyta</taxon>
        <taxon>Marchantiophyta</taxon>
        <taxon>Marchantiopsida</taxon>
        <taxon>Marchantiidae</taxon>
        <taxon>Marchantiales</taxon>
        <taxon>Marchantiaceae</taxon>
        <taxon>Marchantia</taxon>
    </lineage>
</organism>
<keyword evidence="2" id="KW-1185">Reference proteome</keyword>
<proteinExistence type="predicted"/>
<name>A0A2R6W0N5_MARPO</name>
<evidence type="ECO:0000313" key="2">
    <source>
        <dbReference type="Proteomes" id="UP000244005"/>
    </source>
</evidence>
<dbReference type="AlphaFoldDB" id="A0A2R6W0N5"/>
<dbReference type="Proteomes" id="UP000244005">
    <property type="component" value="Unassembled WGS sequence"/>
</dbReference>
<sequence>MSAGHNERKYFLCNPITRRVQELPRLPKLLVSAEHQLLGTYILRSVEMVTPMGTGGTESRFWPKVIAFERYSAGRGSDILNMWRFLQYDDNSSSWQVVSMLYNCSIKLKKVTTTVRLVPDVDVSTWIFEKELTICCWKRRRSSSETVLRWEEIHSSS</sequence>
<gene>
    <name evidence="1" type="ORF">MARPO_0200s0006</name>
</gene>
<evidence type="ECO:0000313" key="1">
    <source>
        <dbReference type="EMBL" id="PTQ27406.1"/>
    </source>
</evidence>
<protein>
    <submittedName>
        <fullName evidence="1">Uncharacterized protein</fullName>
    </submittedName>
</protein>
<dbReference type="EMBL" id="KZ772868">
    <property type="protein sequence ID" value="PTQ27406.1"/>
    <property type="molecule type" value="Genomic_DNA"/>
</dbReference>